<dbReference type="GO" id="GO:0000155">
    <property type="term" value="F:phosphorelay sensor kinase activity"/>
    <property type="evidence" value="ECO:0007669"/>
    <property type="project" value="InterPro"/>
</dbReference>
<evidence type="ECO:0000256" key="1">
    <source>
        <dbReference type="ARBA" id="ARBA00004651"/>
    </source>
</evidence>
<evidence type="ECO:0000313" key="9">
    <source>
        <dbReference type="EMBL" id="WNR42897.1"/>
    </source>
</evidence>
<dbReference type="InterPro" id="IPR036890">
    <property type="entry name" value="HATPase_C_sf"/>
</dbReference>
<evidence type="ECO:0000256" key="4">
    <source>
        <dbReference type="ARBA" id="ARBA00022679"/>
    </source>
</evidence>
<keyword evidence="3" id="KW-0597">Phosphoprotein</keyword>
<evidence type="ECO:0000256" key="5">
    <source>
        <dbReference type="ARBA" id="ARBA00022777"/>
    </source>
</evidence>
<evidence type="ECO:0000256" key="3">
    <source>
        <dbReference type="ARBA" id="ARBA00022553"/>
    </source>
</evidence>
<dbReference type="GO" id="GO:0005886">
    <property type="term" value="C:plasma membrane"/>
    <property type="evidence" value="ECO:0007669"/>
    <property type="project" value="UniProtKB-SubCell"/>
</dbReference>
<dbReference type="EC" id="2.7.13.3" evidence="9"/>
<feature type="transmembrane region" description="Helical" evidence="7">
    <location>
        <begin position="6"/>
        <end position="25"/>
    </location>
</feature>
<dbReference type="Pfam" id="PF02518">
    <property type="entry name" value="HATPase_c"/>
    <property type="match status" value="1"/>
</dbReference>
<keyword evidence="2" id="KW-1003">Cell membrane</keyword>
<keyword evidence="6 7" id="KW-0472">Membrane</keyword>
<dbReference type="AlphaFoldDB" id="A0AA96LKR0"/>
<dbReference type="Gene3D" id="6.10.340.10">
    <property type="match status" value="1"/>
</dbReference>
<keyword evidence="10" id="KW-1185">Reference proteome</keyword>
<dbReference type="InterPro" id="IPR050640">
    <property type="entry name" value="Bact_2-comp_sensor_kinase"/>
</dbReference>
<evidence type="ECO:0000256" key="6">
    <source>
        <dbReference type="ARBA" id="ARBA00023136"/>
    </source>
</evidence>
<keyword evidence="7" id="KW-0812">Transmembrane</keyword>
<sequence>MLRKLLWSYALLILIPLAIMSLLLYSNTSRLMEKLVTYSAKQSFDQAYTFLNYKMYNIKETSNIILKNPEIIHLLRTVDREDLVAQVSQLYELRNYLIPLQDGTNITKVRLYVRSGLLYSDENENIFNMELAKQDKWYQTMQEENLNNFWSPPSYLPKDARDQLSYIKNIIDPGSYSNRLGMICFDFSLPDIIRLLAKASSTSNSVTYLQNERRDIVASSNDTLLAKYKVGDAIVQELSKQQDPWARHMDNNQDMLVAVKQLEGTDWRMVTAISFDDLIAGSSYIRNLIFVLLLVIGTLAYFVAYFISKSITGRITRLARKMRSFNSTNVTPLRRSNGTDEIDQLIEDYNTMLHRMDRLVEEKYQAGQALKTAELRTLQAQINPHFLYNTLEMINWLSWKNRGEDVQRIVEGLAKYYRLSLSGGKDIITIEEEIQHVSFYFDIQNMRFDQQLRLVIAVDSELLPLYTLKSILQPLVENAILHGILCKSEKSGTITISGTISAGSVVMSITDDGVGMDVAAGDEGLIGAASPSTKQGYGSRNVHNRIQLHFGDGYGIRYASLPGQGTTVTILFPVIREP</sequence>
<evidence type="ECO:0000256" key="2">
    <source>
        <dbReference type="ARBA" id="ARBA00022475"/>
    </source>
</evidence>
<dbReference type="SUPFAM" id="SSF55874">
    <property type="entry name" value="ATPase domain of HSP90 chaperone/DNA topoisomerase II/histidine kinase"/>
    <property type="match status" value="1"/>
</dbReference>
<evidence type="ECO:0000313" key="10">
    <source>
        <dbReference type="Proteomes" id="UP001304650"/>
    </source>
</evidence>
<evidence type="ECO:0000256" key="7">
    <source>
        <dbReference type="SAM" id="Phobius"/>
    </source>
</evidence>
<dbReference type="EMBL" id="CP130319">
    <property type="protein sequence ID" value="WNR42897.1"/>
    <property type="molecule type" value="Genomic_DNA"/>
</dbReference>
<accession>A0AA96LKR0</accession>
<dbReference type="Gene3D" id="3.30.565.10">
    <property type="entry name" value="Histidine kinase-like ATPase, C-terminal domain"/>
    <property type="match status" value="1"/>
</dbReference>
<name>A0AA96LKR0_9BACL</name>
<keyword evidence="5 9" id="KW-0418">Kinase</keyword>
<comment type="subcellular location">
    <subcellularLocation>
        <location evidence="1">Cell membrane</location>
        <topology evidence="1">Multi-pass membrane protein</topology>
    </subcellularLocation>
</comment>
<dbReference type="InterPro" id="IPR003594">
    <property type="entry name" value="HATPase_dom"/>
</dbReference>
<reference evidence="9" key="1">
    <citation type="submission" date="2022-02" db="EMBL/GenBank/DDBJ databases">
        <title>Paenibacillus sp. MBLB1832 Whole Genome Shotgun Sequencing.</title>
        <authorList>
            <person name="Hwang C.Y."/>
            <person name="Cho E.-S."/>
            <person name="Seo M.-J."/>
        </authorList>
    </citation>
    <scope>NUCLEOTIDE SEQUENCE</scope>
    <source>
        <strain evidence="9">MBLB1832</strain>
    </source>
</reference>
<dbReference type="Proteomes" id="UP001304650">
    <property type="component" value="Chromosome"/>
</dbReference>
<proteinExistence type="predicted"/>
<dbReference type="KEGG" id="proo:MJB10_17455"/>
<dbReference type="InterPro" id="IPR010559">
    <property type="entry name" value="Sig_transdc_His_kin_internal"/>
</dbReference>
<evidence type="ECO:0000259" key="8">
    <source>
        <dbReference type="PROSITE" id="PS50885"/>
    </source>
</evidence>
<feature type="domain" description="HAMP" evidence="8">
    <location>
        <begin position="309"/>
        <end position="361"/>
    </location>
</feature>
<dbReference type="InterPro" id="IPR003660">
    <property type="entry name" value="HAMP_dom"/>
</dbReference>
<dbReference type="Pfam" id="PF06580">
    <property type="entry name" value="His_kinase"/>
    <property type="match status" value="1"/>
</dbReference>
<organism evidence="9 10">
    <name type="scientific">Paenibacillus roseopurpureus</name>
    <dbReference type="NCBI Taxonomy" id="2918901"/>
    <lineage>
        <taxon>Bacteria</taxon>
        <taxon>Bacillati</taxon>
        <taxon>Bacillota</taxon>
        <taxon>Bacilli</taxon>
        <taxon>Bacillales</taxon>
        <taxon>Paenibacillaceae</taxon>
        <taxon>Paenibacillus</taxon>
    </lineage>
</organism>
<feature type="transmembrane region" description="Helical" evidence="7">
    <location>
        <begin position="288"/>
        <end position="307"/>
    </location>
</feature>
<dbReference type="Pfam" id="PF00672">
    <property type="entry name" value="HAMP"/>
    <property type="match status" value="1"/>
</dbReference>
<dbReference type="PANTHER" id="PTHR34220:SF7">
    <property type="entry name" value="SENSOR HISTIDINE KINASE YPDA"/>
    <property type="match status" value="1"/>
</dbReference>
<dbReference type="PROSITE" id="PS50885">
    <property type="entry name" value="HAMP"/>
    <property type="match status" value="1"/>
</dbReference>
<protein>
    <submittedName>
        <fullName evidence="9">Sensor histidine kinase</fullName>
        <ecNumber evidence="9">2.7.13.3</ecNumber>
    </submittedName>
</protein>
<dbReference type="SMART" id="SM00387">
    <property type="entry name" value="HATPase_c"/>
    <property type="match status" value="1"/>
</dbReference>
<keyword evidence="7" id="KW-1133">Transmembrane helix</keyword>
<dbReference type="RefSeq" id="WP_314796725.1">
    <property type="nucleotide sequence ID" value="NZ_CP130319.1"/>
</dbReference>
<gene>
    <name evidence="9" type="ORF">MJB10_17455</name>
</gene>
<keyword evidence="4 9" id="KW-0808">Transferase</keyword>
<dbReference type="PANTHER" id="PTHR34220">
    <property type="entry name" value="SENSOR HISTIDINE KINASE YPDA"/>
    <property type="match status" value="1"/>
</dbReference>
<dbReference type="Gene3D" id="3.30.450.20">
    <property type="entry name" value="PAS domain"/>
    <property type="match status" value="2"/>
</dbReference>